<comment type="caution">
    <text evidence="1">The sequence shown here is derived from an EMBL/GenBank/DDBJ whole genome shotgun (WGS) entry which is preliminary data.</text>
</comment>
<dbReference type="Proteomes" id="UP000072189">
    <property type="component" value="Unassembled WGS sequence"/>
</dbReference>
<dbReference type="RefSeq" id="WP_058612873.1">
    <property type="nucleotide sequence ID" value="NZ_LDRV01000001.1"/>
</dbReference>
<dbReference type="EMBL" id="LDRV01000001">
    <property type="protein sequence ID" value="KTS14402.1"/>
    <property type="molecule type" value="Genomic_DNA"/>
</dbReference>
<gene>
    <name evidence="1" type="ORF">RSA3_00390</name>
</gene>
<organism evidence="1 2">
    <name type="scientific">Microbacterium testaceum</name>
    <name type="common">Aureobacterium testaceum</name>
    <name type="synonym">Brevibacterium testaceum</name>
    <dbReference type="NCBI Taxonomy" id="2033"/>
    <lineage>
        <taxon>Bacteria</taxon>
        <taxon>Bacillati</taxon>
        <taxon>Actinomycetota</taxon>
        <taxon>Actinomycetes</taxon>
        <taxon>Micrococcales</taxon>
        <taxon>Microbacteriaceae</taxon>
        <taxon>Microbacterium</taxon>
    </lineage>
</organism>
<protein>
    <submittedName>
        <fullName evidence="1">Uncharacterized protein</fullName>
    </submittedName>
</protein>
<evidence type="ECO:0000313" key="2">
    <source>
        <dbReference type="Proteomes" id="UP000072189"/>
    </source>
</evidence>
<name>A0A147FD36_MICTE</name>
<evidence type="ECO:0000313" key="1">
    <source>
        <dbReference type="EMBL" id="KTS14402.1"/>
    </source>
</evidence>
<sequence length="107" mass="11688">MSGNEERRFELTASLAFPLLAPERLHTFATDLDRAVYEAAREHPTITAYFVSVDENEGTIAVGLRFEGMDPRYIEGTADDVIDEAVSAASGGQPMRTVREESALVPA</sequence>
<dbReference type="PATRIC" id="fig|2033.7.peg.86"/>
<dbReference type="AlphaFoldDB" id="A0A147FD36"/>
<proteinExistence type="predicted"/>
<accession>A0A147FD36</accession>
<reference evidence="1 2" key="1">
    <citation type="journal article" date="2016" name="Front. Microbiol.">
        <title>Genomic Resource of Rice Seed Associated Bacteria.</title>
        <authorList>
            <person name="Midha S."/>
            <person name="Bansal K."/>
            <person name="Sharma S."/>
            <person name="Kumar N."/>
            <person name="Patil P.P."/>
            <person name="Chaudhry V."/>
            <person name="Patil P.B."/>
        </authorList>
    </citation>
    <scope>NUCLEOTIDE SEQUENCE [LARGE SCALE GENOMIC DNA]</scope>
    <source>
        <strain evidence="1 2">RSA3</strain>
    </source>
</reference>